<reference evidence="3" key="4">
    <citation type="journal article" date="2015" name="G3 (Bethesda)">
        <title>Genome sequences of three phytopathogenic species of the Magnaporthaceae family of fungi.</title>
        <authorList>
            <person name="Okagaki L.H."/>
            <person name="Nunes C.C."/>
            <person name="Sailsbery J."/>
            <person name="Clay B."/>
            <person name="Brown D."/>
            <person name="John T."/>
            <person name="Oh Y."/>
            <person name="Young N."/>
            <person name="Fitzgerald M."/>
            <person name="Haas B.J."/>
            <person name="Zeng Q."/>
            <person name="Young S."/>
            <person name="Adiconis X."/>
            <person name="Fan L."/>
            <person name="Levin J.Z."/>
            <person name="Mitchell T.K."/>
            <person name="Okubara P.A."/>
            <person name="Farman M.L."/>
            <person name="Kohn L.M."/>
            <person name="Birren B."/>
            <person name="Ma L.-J."/>
            <person name="Dean R.A."/>
        </authorList>
    </citation>
    <scope>NUCLEOTIDE SEQUENCE</scope>
    <source>
        <strain evidence="3">R3-111a-1</strain>
    </source>
</reference>
<dbReference type="Proteomes" id="UP000006039">
    <property type="component" value="Unassembled WGS sequence"/>
</dbReference>
<name>J3PAE8_GAET3</name>
<reference evidence="2" key="2">
    <citation type="submission" date="2010-07" db="EMBL/GenBank/DDBJ databases">
        <authorList>
            <consortium name="The Broad Institute Genome Sequencing Platform"/>
            <consortium name="Broad Institute Genome Sequencing Center for Infectious Disease"/>
            <person name="Ma L.-J."/>
            <person name="Dead R."/>
            <person name="Young S."/>
            <person name="Zeng Q."/>
            <person name="Koehrsen M."/>
            <person name="Alvarado L."/>
            <person name="Berlin A."/>
            <person name="Chapman S.B."/>
            <person name="Chen Z."/>
            <person name="Freedman E."/>
            <person name="Gellesch M."/>
            <person name="Goldberg J."/>
            <person name="Griggs A."/>
            <person name="Gujja S."/>
            <person name="Heilman E.R."/>
            <person name="Heiman D."/>
            <person name="Hepburn T."/>
            <person name="Howarth C."/>
            <person name="Jen D."/>
            <person name="Larson L."/>
            <person name="Mehta T."/>
            <person name="Neiman D."/>
            <person name="Pearson M."/>
            <person name="Roberts A."/>
            <person name="Saif S."/>
            <person name="Shea T."/>
            <person name="Shenoy N."/>
            <person name="Sisk P."/>
            <person name="Stolte C."/>
            <person name="Sykes S."/>
            <person name="Walk T."/>
            <person name="White J."/>
            <person name="Yandava C."/>
            <person name="Haas B."/>
            <person name="Nusbaum C."/>
            <person name="Birren B."/>
        </authorList>
    </citation>
    <scope>NUCLEOTIDE SEQUENCE</scope>
    <source>
        <strain evidence="2">R3-111a-1</strain>
    </source>
</reference>
<dbReference type="OrthoDB" id="10576252at2759"/>
<sequence length="163" mass="17906">MSDMHDLKKPKKGLSGFKLDIPLMGKGKKKSDQKEKKAAEFLLTRRGEVSEAANCSPDSGVSVVIDDVQVLVQAELPDANDSELDVLPAGLLNHKFFRRMVISAHLNLTVACWHLGTAPKLYRDCFQAKRSYQLALDAFIAKDIKRGNATTSPPPSSRASARK</sequence>
<evidence type="ECO:0000313" key="4">
    <source>
        <dbReference type="Proteomes" id="UP000006039"/>
    </source>
</evidence>
<reference evidence="3" key="5">
    <citation type="submission" date="2018-04" db="UniProtKB">
        <authorList>
            <consortium name="EnsemblFungi"/>
        </authorList>
    </citation>
    <scope>IDENTIFICATION</scope>
    <source>
        <strain evidence="3">R3-111a-1</strain>
    </source>
</reference>
<proteinExistence type="predicted"/>
<evidence type="ECO:0000313" key="2">
    <source>
        <dbReference type="EMBL" id="EJT71214.1"/>
    </source>
</evidence>
<keyword evidence="4" id="KW-1185">Reference proteome</keyword>
<reference evidence="2" key="3">
    <citation type="submission" date="2010-09" db="EMBL/GenBank/DDBJ databases">
        <title>Annotation of Gaeumannomyces graminis var. tritici R3-111a-1.</title>
        <authorList>
            <consortium name="The Broad Institute Genome Sequencing Platform"/>
            <person name="Ma L.-J."/>
            <person name="Dead R."/>
            <person name="Young S.K."/>
            <person name="Zeng Q."/>
            <person name="Gargeya S."/>
            <person name="Fitzgerald M."/>
            <person name="Haas B."/>
            <person name="Abouelleil A."/>
            <person name="Alvarado L."/>
            <person name="Arachchi H.M."/>
            <person name="Berlin A."/>
            <person name="Brown A."/>
            <person name="Chapman S.B."/>
            <person name="Chen Z."/>
            <person name="Dunbar C."/>
            <person name="Freedman E."/>
            <person name="Gearin G."/>
            <person name="Gellesch M."/>
            <person name="Goldberg J."/>
            <person name="Griggs A."/>
            <person name="Gujja S."/>
            <person name="Heiman D."/>
            <person name="Howarth C."/>
            <person name="Larson L."/>
            <person name="Lui A."/>
            <person name="MacDonald P.J.P."/>
            <person name="Mehta T."/>
            <person name="Montmayeur A."/>
            <person name="Murphy C."/>
            <person name="Neiman D."/>
            <person name="Pearson M."/>
            <person name="Priest M."/>
            <person name="Roberts A."/>
            <person name="Saif S."/>
            <person name="Shea T."/>
            <person name="Shenoy N."/>
            <person name="Sisk P."/>
            <person name="Stolte C."/>
            <person name="Sykes S."/>
            <person name="Yandava C."/>
            <person name="Wortman J."/>
            <person name="Nusbaum C."/>
            <person name="Birren B."/>
        </authorList>
    </citation>
    <scope>NUCLEOTIDE SEQUENCE</scope>
    <source>
        <strain evidence="2">R3-111a-1</strain>
    </source>
</reference>
<reference evidence="4" key="1">
    <citation type="submission" date="2010-07" db="EMBL/GenBank/DDBJ databases">
        <title>The genome sequence of Gaeumannomyces graminis var. tritici strain R3-111a-1.</title>
        <authorList>
            <consortium name="The Broad Institute Genome Sequencing Platform"/>
            <person name="Ma L.-J."/>
            <person name="Dead R."/>
            <person name="Young S."/>
            <person name="Zeng Q."/>
            <person name="Koehrsen M."/>
            <person name="Alvarado L."/>
            <person name="Berlin A."/>
            <person name="Chapman S.B."/>
            <person name="Chen Z."/>
            <person name="Freedman E."/>
            <person name="Gellesch M."/>
            <person name="Goldberg J."/>
            <person name="Griggs A."/>
            <person name="Gujja S."/>
            <person name="Heilman E.R."/>
            <person name="Heiman D."/>
            <person name="Hepburn T."/>
            <person name="Howarth C."/>
            <person name="Jen D."/>
            <person name="Larson L."/>
            <person name="Mehta T."/>
            <person name="Neiman D."/>
            <person name="Pearson M."/>
            <person name="Roberts A."/>
            <person name="Saif S."/>
            <person name="Shea T."/>
            <person name="Shenoy N."/>
            <person name="Sisk P."/>
            <person name="Stolte C."/>
            <person name="Sykes S."/>
            <person name="Walk T."/>
            <person name="White J."/>
            <person name="Yandava C."/>
            <person name="Haas B."/>
            <person name="Nusbaum C."/>
            <person name="Birren B."/>
        </authorList>
    </citation>
    <scope>NUCLEOTIDE SEQUENCE [LARGE SCALE GENOMIC DNA]</scope>
    <source>
        <strain evidence="4">R3-111a-1</strain>
    </source>
</reference>
<accession>J3PAE8</accession>
<dbReference type="eggNOG" id="ENOG502R1EJ">
    <property type="taxonomic scope" value="Eukaryota"/>
</dbReference>
<dbReference type="VEuPathDB" id="FungiDB:GGTG_10474"/>
<feature type="region of interest" description="Disordered" evidence="1">
    <location>
        <begin position="1"/>
        <end position="34"/>
    </location>
</feature>
<organism evidence="2">
    <name type="scientific">Gaeumannomyces tritici (strain R3-111a-1)</name>
    <name type="common">Wheat and barley take-all root rot fungus</name>
    <name type="synonym">Gaeumannomyces graminis var. tritici</name>
    <dbReference type="NCBI Taxonomy" id="644352"/>
    <lineage>
        <taxon>Eukaryota</taxon>
        <taxon>Fungi</taxon>
        <taxon>Dikarya</taxon>
        <taxon>Ascomycota</taxon>
        <taxon>Pezizomycotina</taxon>
        <taxon>Sordariomycetes</taxon>
        <taxon>Sordariomycetidae</taxon>
        <taxon>Magnaporthales</taxon>
        <taxon>Magnaporthaceae</taxon>
        <taxon>Gaeumannomyces</taxon>
    </lineage>
</organism>
<dbReference type="RefSeq" id="XP_009226611.1">
    <property type="nucleotide sequence ID" value="XM_009228347.1"/>
</dbReference>
<dbReference type="GeneID" id="20350932"/>
<evidence type="ECO:0000256" key="1">
    <source>
        <dbReference type="SAM" id="MobiDB-lite"/>
    </source>
</evidence>
<dbReference type="EnsemblFungi" id="EJT71214">
    <property type="protein sequence ID" value="EJT71214"/>
    <property type="gene ID" value="GGTG_10474"/>
</dbReference>
<dbReference type="AlphaFoldDB" id="J3PAE8"/>
<gene>
    <name evidence="3" type="primary">20350932</name>
    <name evidence="2" type="ORF">GGTG_10474</name>
</gene>
<dbReference type="HOGENOM" id="CLU_1627150_0_0_1"/>
<dbReference type="EMBL" id="GL385400">
    <property type="protein sequence ID" value="EJT71214.1"/>
    <property type="molecule type" value="Genomic_DNA"/>
</dbReference>
<evidence type="ECO:0000313" key="3">
    <source>
        <dbReference type="EnsemblFungi" id="EJT71214"/>
    </source>
</evidence>
<protein>
    <submittedName>
        <fullName evidence="2 3">Uncharacterized protein</fullName>
    </submittedName>
</protein>